<keyword evidence="2" id="KW-1185">Reference proteome</keyword>
<dbReference type="Proteomes" id="UP001165460">
    <property type="component" value="Unassembled WGS sequence"/>
</dbReference>
<reference evidence="1" key="1">
    <citation type="submission" date="2022-03" db="EMBL/GenBank/DDBJ databases">
        <authorList>
            <person name="Woo C.Y."/>
        </authorList>
    </citation>
    <scope>NUCLEOTIDE SEQUENCE</scope>
    <source>
        <strain evidence="1">CYS-01</strain>
    </source>
</reference>
<name>A0ABS9ZTY4_9SPHI</name>
<sequence>MTKKTKVLTGVLAGAALGITIALLLTSDKKGNLQRKAEDWFCDVLKKSKKKMAGMSEKVDKVIDHTKNQAENLTV</sequence>
<protein>
    <submittedName>
        <fullName evidence="1">YtxH domain-containing protein</fullName>
    </submittedName>
</protein>
<dbReference type="RefSeq" id="WP_243360221.1">
    <property type="nucleotide sequence ID" value="NZ_JALGBH010000001.1"/>
</dbReference>
<accession>A0ABS9ZTY4</accession>
<organism evidence="1 2">
    <name type="scientific">Pedobacter montanisoli</name>
    <dbReference type="NCBI Taxonomy" id="2923277"/>
    <lineage>
        <taxon>Bacteria</taxon>
        <taxon>Pseudomonadati</taxon>
        <taxon>Bacteroidota</taxon>
        <taxon>Sphingobacteriia</taxon>
        <taxon>Sphingobacteriales</taxon>
        <taxon>Sphingobacteriaceae</taxon>
        <taxon>Pedobacter</taxon>
    </lineage>
</organism>
<proteinExistence type="predicted"/>
<evidence type="ECO:0000313" key="1">
    <source>
        <dbReference type="EMBL" id="MCJ0742065.1"/>
    </source>
</evidence>
<evidence type="ECO:0000313" key="2">
    <source>
        <dbReference type="Proteomes" id="UP001165460"/>
    </source>
</evidence>
<gene>
    <name evidence="1" type="ORF">MMF97_05010</name>
</gene>
<comment type="caution">
    <text evidence="1">The sequence shown here is derived from an EMBL/GenBank/DDBJ whole genome shotgun (WGS) entry which is preliminary data.</text>
</comment>
<dbReference type="EMBL" id="JALGBH010000001">
    <property type="protein sequence ID" value="MCJ0742065.1"/>
    <property type="molecule type" value="Genomic_DNA"/>
</dbReference>